<dbReference type="InterPro" id="IPR001353">
    <property type="entry name" value="Proteasome_sua/b"/>
</dbReference>
<keyword evidence="1 2" id="KW-0647">Proteasome</keyword>
<dbReference type="GO" id="GO:0051603">
    <property type="term" value="P:proteolysis involved in protein catabolic process"/>
    <property type="evidence" value="ECO:0007669"/>
    <property type="project" value="InterPro"/>
</dbReference>
<keyword evidence="3" id="KW-1185">Reference proteome</keyword>
<dbReference type="InterPro" id="IPR029055">
    <property type="entry name" value="Ntn_hydrolases_N"/>
</dbReference>
<evidence type="ECO:0000313" key="3">
    <source>
        <dbReference type="Proteomes" id="UP001152795"/>
    </source>
</evidence>
<protein>
    <submittedName>
        <fullName evidence="2">Proteasome subunit alpha type-6 isoform X2</fullName>
    </submittedName>
</protein>
<dbReference type="GO" id="GO:0005839">
    <property type="term" value="C:proteasome core complex"/>
    <property type="evidence" value="ECO:0007669"/>
    <property type="project" value="InterPro"/>
</dbReference>
<dbReference type="OrthoDB" id="5835702at2759"/>
<accession>A0A6S7KC55</accession>
<dbReference type="PANTHER" id="PTHR11599">
    <property type="entry name" value="PROTEASOME SUBUNIT ALPHA/BETA"/>
    <property type="match status" value="1"/>
</dbReference>
<organism evidence="2 3">
    <name type="scientific">Paramuricea clavata</name>
    <name type="common">Red gorgonian</name>
    <name type="synonym">Violescent sea-whip</name>
    <dbReference type="NCBI Taxonomy" id="317549"/>
    <lineage>
        <taxon>Eukaryota</taxon>
        <taxon>Metazoa</taxon>
        <taxon>Cnidaria</taxon>
        <taxon>Anthozoa</taxon>
        <taxon>Octocorallia</taxon>
        <taxon>Malacalcyonacea</taxon>
        <taxon>Plexauridae</taxon>
        <taxon>Paramuricea</taxon>
    </lineage>
</organism>
<evidence type="ECO:0000256" key="1">
    <source>
        <dbReference type="ARBA" id="ARBA00022942"/>
    </source>
</evidence>
<dbReference type="AlphaFoldDB" id="A0A6S7KC55"/>
<gene>
    <name evidence="2" type="ORF">PACLA_8A032671</name>
</gene>
<evidence type="ECO:0000313" key="2">
    <source>
        <dbReference type="EMBL" id="CAB4042975.1"/>
    </source>
</evidence>
<dbReference type="InterPro" id="IPR050115">
    <property type="entry name" value="Proteasome_alpha"/>
</dbReference>
<dbReference type="Pfam" id="PF00227">
    <property type="entry name" value="Proteasome"/>
    <property type="match status" value="1"/>
</dbReference>
<proteinExistence type="predicted"/>
<dbReference type="Proteomes" id="UP001152795">
    <property type="component" value="Unassembled WGS sequence"/>
</dbReference>
<dbReference type="EMBL" id="CACRXK020031236">
    <property type="protein sequence ID" value="CAB4042975.1"/>
    <property type="molecule type" value="Genomic_DNA"/>
</dbReference>
<comment type="caution">
    <text evidence="2">The sequence shown here is derived from an EMBL/GenBank/DDBJ whole genome shotgun (WGS) entry which is preliminary data.</text>
</comment>
<dbReference type="Gene3D" id="3.60.20.10">
    <property type="entry name" value="Glutamine Phosphoribosylpyrophosphate, subunit 1, domain 1"/>
    <property type="match status" value="1"/>
</dbReference>
<reference evidence="2" key="1">
    <citation type="submission" date="2020-04" db="EMBL/GenBank/DDBJ databases">
        <authorList>
            <person name="Alioto T."/>
            <person name="Alioto T."/>
            <person name="Gomez Garrido J."/>
        </authorList>
    </citation>
    <scope>NUCLEOTIDE SEQUENCE</scope>
    <source>
        <strain evidence="2">A484AB</strain>
    </source>
</reference>
<dbReference type="SUPFAM" id="SSF56235">
    <property type="entry name" value="N-terminal nucleophile aminohydrolases (Ntn hydrolases)"/>
    <property type="match status" value="1"/>
</dbReference>
<sequence length="109" mass="12149">MMLIGIDDELGPQLYKTDPAGYYSGFKACAVGVKQTEANSFFEKKMKKKPNWTQDETIQMGIRCLSTVLSIDFKPSEVEVGIVTTDLPTFRSLKESEIDAHLVAIAEKD</sequence>
<name>A0A6S7KC55_PARCT</name>